<evidence type="ECO:0000256" key="5">
    <source>
        <dbReference type="RuleBase" id="RU000660"/>
    </source>
</evidence>
<evidence type="ECO:0000313" key="7">
    <source>
        <dbReference type="Proteomes" id="UP000176855"/>
    </source>
</evidence>
<dbReference type="GO" id="GO:0022625">
    <property type="term" value="C:cytosolic large ribosomal subunit"/>
    <property type="evidence" value="ECO:0007669"/>
    <property type="project" value="TreeGrafter"/>
</dbReference>
<protein>
    <recommendedName>
        <fullName evidence="4">Large ribosomal subunit protein bL17</fullName>
    </recommendedName>
</protein>
<organism evidence="6 7">
    <name type="scientific">Candidatus Staskawiczbacteria bacterium RIFCSPHIGHO2_01_FULL_39_25</name>
    <dbReference type="NCBI Taxonomy" id="1802202"/>
    <lineage>
        <taxon>Bacteria</taxon>
        <taxon>Candidatus Staskawicziibacteriota</taxon>
    </lineage>
</organism>
<proteinExistence type="inferred from homology"/>
<sequence length="116" mass="13109">MRKRNKGRILSRLKNQRIALLKSLATSLFLHGKITTTEAKAKELRKVAEKFITRARVNSVANRRVLSQTITPSVVKKLVDEIAPNYVQRQGGYTRIIKIGPRKSDGANMVIIELVK</sequence>
<dbReference type="STRING" id="1802202.A2730_01800"/>
<evidence type="ECO:0000256" key="3">
    <source>
        <dbReference type="ARBA" id="ARBA00023274"/>
    </source>
</evidence>
<dbReference type="PANTHER" id="PTHR14413">
    <property type="entry name" value="RIBOSOMAL PROTEIN L17"/>
    <property type="match status" value="1"/>
</dbReference>
<dbReference type="AlphaFoldDB" id="A0A1G2HR21"/>
<accession>A0A1G2HR21</accession>
<comment type="similarity">
    <text evidence="1 4 5">Belongs to the bacterial ribosomal protein bL17 family.</text>
</comment>
<comment type="caution">
    <text evidence="6">The sequence shown here is derived from an EMBL/GenBank/DDBJ whole genome shotgun (WGS) entry which is preliminary data.</text>
</comment>
<evidence type="ECO:0000313" key="6">
    <source>
        <dbReference type="EMBL" id="OGZ64680.1"/>
    </source>
</evidence>
<dbReference type="PANTHER" id="PTHR14413:SF16">
    <property type="entry name" value="LARGE RIBOSOMAL SUBUNIT PROTEIN BL17M"/>
    <property type="match status" value="1"/>
</dbReference>
<keyword evidence="3 4" id="KW-0687">Ribonucleoprotein</keyword>
<evidence type="ECO:0000256" key="4">
    <source>
        <dbReference type="HAMAP-Rule" id="MF_01368"/>
    </source>
</evidence>
<dbReference type="Pfam" id="PF01196">
    <property type="entry name" value="Ribosomal_L17"/>
    <property type="match status" value="1"/>
</dbReference>
<dbReference type="EMBL" id="MHOO01000003">
    <property type="protein sequence ID" value="OGZ64680.1"/>
    <property type="molecule type" value="Genomic_DNA"/>
</dbReference>
<dbReference type="GO" id="GO:0006412">
    <property type="term" value="P:translation"/>
    <property type="evidence" value="ECO:0007669"/>
    <property type="project" value="UniProtKB-UniRule"/>
</dbReference>
<reference evidence="6 7" key="1">
    <citation type="journal article" date="2016" name="Nat. Commun.">
        <title>Thousands of microbial genomes shed light on interconnected biogeochemical processes in an aquifer system.</title>
        <authorList>
            <person name="Anantharaman K."/>
            <person name="Brown C.T."/>
            <person name="Hug L.A."/>
            <person name="Sharon I."/>
            <person name="Castelle C.J."/>
            <person name="Probst A.J."/>
            <person name="Thomas B.C."/>
            <person name="Singh A."/>
            <person name="Wilkins M.J."/>
            <person name="Karaoz U."/>
            <person name="Brodie E.L."/>
            <person name="Williams K.H."/>
            <person name="Hubbard S.S."/>
            <person name="Banfield J.F."/>
        </authorList>
    </citation>
    <scope>NUCLEOTIDE SEQUENCE [LARGE SCALE GENOMIC DNA]</scope>
</reference>
<evidence type="ECO:0000256" key="1">
    <source>
        <dbReference type="ARBA" id="ARBA00008777"/>
    </source>
</evidence>
<comment type="subunit">
    <text evidence="4">Part of the 50S ribosomal subunit. Contacts protein L32.</text>
</comment>
<dbReference type="NCBIfam" id="TIGR00059">
    <property type="entry name" value="L17"/>
    <property type="match status" value="1"/>
</dbReference>
<dbReference type="GO" id="GO:0003735">
    <property type="term" value="F:structural constituent of ribosome"/>
    <property type="evidence" value="ECO:0007669"/>
    <property type="project" value="InterPro"/>
</dbReference>
<name>A0A1G2HR21_9BACT</name>
<evidence type="ECO:0000256" key="2">
    <source>
        <dbReference type="ARBA" id="ARBA00022980"/>
    </source>
</evidence>
<dbReference type="InterPro" id="IPR000456">
    <property type="entry name" value="Ribosomal_bL17"/>
</dbReference>
<gene>
    <name evidence="4" type="primary">rplQ</name>
    <name evidence="6" type="ORF">A2730_01800</name>
</gene>
<keyword evidence="2 4" id="KW-0689">Ribosomal protein</keyword>
<dbReference type="Gene3D" id="3.90.1030.10">
    <property type="entry name" value="Ribosomal protein L17"/>
    <property type="match status" value="1"/>
</dbReference>
<dbReference type="SUPFAM" id="SSF64263">
    <property type="entry name" value="Prokaryotic ribosomal protein L17"/>
    <property type="match status" value="1"/>
</dbReference>
<dbReference type="Proteomes" id="UP000176855">
    <property type="component" value="Unassembled WGS sequence"/>
</dbReference>
<dbReference type="HAMAP" id="MF_01368">
    <property type="entry name" value="Ribosomal_bL17"/>
    <property type="match status" value="1"/>
</dbReference>
<dbReference type="InterPro" id="IPR036373">
    <property type="entry name" value="Ribosomal_bL17_sf"/>
</dbReference>